<comment type="subcellular location">
    <subcellularLocation>
        <location evidence="1">Cell membrane</location>
        <topology evidence="1">Multi-pass membrane protein</topology>
    </subcellularLocation>
</comment>
<dbReference type="InterPro" id="IPR036259">
    <property type="entry name" value="MFS_trans_sf"/>
</dbReference>
<comment type="caution">
    <text evidence="9">The sequence shown here is derived from an EMBL/GenBank/DDBJ whole genome shotgun (WGS) entry which is preliminary data.</text>
</comment>
<dbReference type="InterPro" id="IPR020846">
    <property type="entry name" value="MFS_dom"/>
</dbReference>
<keyword evidence="3" id="KW-1003">Cell membrane</keyword>
<evidence type="ECO:0000259" key="8">
    <source>
        <dbReference type="PROSITE" id="PS50850"/>
    </source>
</evidence>
<keyword evidence="10" id="KW-1185">Reference proteome</keyword>
<keyword evidence="4 7" id="KW-0812">Transmembrane</keyword>
<proteinExistence type="predicted"/>
<dbReference type="RefSeq" id="WP_191201662.1">
    <property type="nucleotide sequence ID" value="NZ_JACXZA010000001.1"/>
</dbReference>
<evidence type="ECO:0000313" key="10">
    <source>
        <dbReference type="Proteomes" id="UP000609346"/>
    </source>
</evidence>
<dbReference type="Pfam" id="PF07690">
    <property type="entry name" value="MFS_1"/>
    <property type="match status" value="1"/>
</dbReference>
<keyword evidence="5 7" id="KW-1133">Transmembrane helix</keyword>
<feature type="transmembrane region" description="Helical" evidence="7">
    <location>
        <begin position="236"/>
        <end position="256"/>
    </location>
</feature>
<dbReference type="PANTHER" id="PTHR43124">
    <property type="entry name" value="PURINE EFFLUX PUMP PBUE"/>
    <property type="match status" value="1"/>
</dbReference>
<dbReference type="CDD" id="cd17324">
    <property type="entry name" value="MFS_NepI_like"/>
    <property type="match status" value="1"/>
</dbReference>
<evidence type="ECO:0000256" key="2">
    <source>
        <dbReference type="ARBA" id="ARBA00022448"/>
    </source>
</evidence>
<feature type="transmembrane region" description="Helical" evidence="7">
    <location>
        <begin position="355"/>
        <end position="376"/>
    </location>
</feature>
<feature type="transmembrane region" description="Helical" evidence="7">
    <location>
        <begin position="41"/>
        <end position="63"/>
    </location>
</feature>
<feature type="transmembrane region" description="Helical" evidence="7">
    <location>
        <begin position="326"/>
        <end position="349"/>
    </location>
</feature>
<dbReference type="InterPro" id="IPR011701">
    <property type="entry name" value="MFS"/>
</dbReference>
<dbReference type="SUPFAM" id="SSF103473">
    <property type="entry name" value="MFS general substrate transporter"/>
    <property type="match status" value="1"/>
</dbReference>
<feature type="transmembrane region" description="Helical" evidence="7">
    <location>
        <begin position="268"/>
        <end position="286"/>
    </location>
</feature>
<dbReference type="InterPro" id="IPR050189">
    <property type="entry name" value="MFS_Efflux_Transporters"/>
</dbReference>
<evidence type="ECO:0000256" key="6">
    <source>
        <dbReference type="ARBA" id="ARBA00023136"/>
    </source>
</evidence>
<dbReference type="PANTHER" id="PTHR43124:SF10">
    <property type="entry name" value="PURINE EFFLUX PUMP PBUE"/>
    <property type="match status" value="1"/>
</dbReference>
<feature type="transmembrane region" description="Helical" evidence="7">
    <location>
        <begin position="202"/>
        <end position="224"/>
    </location>
</feature>
<gene>
    <name evidence="9" type="ORF">H8B09_01190</name>
</gene>
<feature type="transmembrane region" description="Helical" evidence="7">
    <location>
        <begin position="101"/>
        <end position="122"/>
    </location>
</feature>
<protein>
    <submittedName>
        <fullName evidence="9">MFS transporter</fullName>
    </submittedName>
</protein>
<evidence type="ECO:0000313" key="9">
    <source>
        <dbReference type="EMBL" id="MBD3917353.1"/>
    </source>
</evidence>
<dbReference type="Proteomes" id="UP000609346">
    <property type="component" value="Unassembled WGS sequence"/>
</dbReference>
<evidence type="ECO:0000256" key="1">
    <source>
        <dbReference type="ARBA" id="ARBA00004651"/>
    </source>
</evidence>
<name>A0ABR8MMW1_9BACL</name>
<organism evidence="9 10">
    <name type="scientific">Paenibacillus terricola</name>
    <dbReference type="NCBI Taxonomy" id="2763503"/>
    <lineage>
        <taxon>Bacteria</taxon>
        <taxon>Bacillati</taxon>
        <taxon>Bacillota</taxon>
        <taxon>Bacilli</taxon>
        <taxon>Bacillales</taxon>
        <taxon>Paenibacillaceae</taxon>
        <taxon>Paenibacillus</taxon>
    </lineage>
</organism>
<dbReference type="Gene3D" id="1.20.1250.20">
    <property type="entry name" value="MFS general substrate transporter like domains"/>
    <property type="match status" value="2"/>
</dbReference>
<reference evidence="9 10" key="1">
    <citation type="submission" date="2020-09" db="EMBL/GenBank/DDBJ databases">
        <title>Paenibacillus sp. strain PR3 16S rRNA gene Genome sequencing and assembly.</title>
        <authorList>
            <person name="Kim J."/>
        </authorList>
    </citation>
    <scope>NUCLEOTIDE SEQUENCE [LARGE SCALE GENOMIC DNA]</scope>
    <source>
        <strain evidence="9 10">PR3</strain>
    </source>
</reference>
<feature type="transmembrane region" description="Helical" evidence="7">
    <location>
        <begin position="129"/>
        <end position="152"/>
    </location>
</feature>
<accession>A0ABR8MMW1</accession>
<keyword evidence="2" id="KW-0813">Transport</keyword>
<evidence type="ECO:0000256" key="5">
    <source>
        <dbReference type="ARBA" id="ARBA00022989"/>
    </source>
</evidence>
<keyword evidence="6 7" id="KW-0472">Membrane</keyword>
<evidence type="ECO:0000256" key="7">
    <source>
        <dbReference type="SAM" id="Phobius"/>
    </source>
</evidence>
<feature type="transmembrane region" description="Helical" evidence="7">
    <location>
        <begin position="72"/>
        <end position="89"/>
    </location>
</feature>
<evidence type="ECO:0000256" key="4">
    <source>
        <dbReference type="ARBA" id="ARBA00022692"/>
    </source>
</evidence>
<evidence type="ECO:0000256" key="3">
    <source>
        <dbReference type="ARBA" id="ARBA00022475"/>
    </source>
</evidence>
<feature type="transmembrane region" description="Helical" evidence="7">
    <location>
        <begin position="158"/>
        <end position="181"/>
    </location>
</feature>
<dbReference type="EMBL" id="JACXZA010000001">
    <property type="protein sequence ID" value="MBD3917353.1"/>
    <property type="molecule type" value="Genomic_DNA"/>
</dbReference>
<feature type="domain" description="Major facilitator superfamily (MFS) profile" evidence="8">
    <location>
        <begin position="6"/>
        <end position="381"/>
    </location>
</feature>
<sequence>MKYYWRVYLLAAGGFLVGTSEFVIAGVLDRIAVDLKIPISLAGQLVTVFSLVFALGTPLLVAVTSRVERKKLLSISLFVFIIGNLLALFSQDISLLMASRVILAVSSGIYTVTALTLAAHLAPVEKKGGVIATVIMGFSSSLIIGVPMGRVIANTFDWHYLFAIVAGGGVLIIIAISKWIPHLEGHRPVSLGIQLSSIKDRSISITLSVTFFWIMGYSIVYTYISPYLLAHTHLPNNWVGIGLFAFGIFSIIGSRFGGYGADRWGTSAMLISSLLLHALVLLLFELTHPSQFVSLILMMLWAGSSWATAPVQQLSLIVLAPQASEILLSLNTSILQIGMAAGAAAGGAIVARFSVIHIGWAGAVSVLIACATAVYLQRSGHRAEKAKQL</sequence>
<feature type="transmembrane region" description="Helical" evidence="7">
    <location>
        <begin position="292"/>
        <end position="319"/>
    </location>
</feature>
<dbReference type="PROSITE" id="PS50850">
    <property type="entry name" value="MFS"/>
    <property type="match status" value="1"/>
</dbReference>